<feature type="compositionally biased region" description="Polar residues" evidence="1">
    <location>
        <begin position="263"/>
        <end position="294"/>
    </location>
</feature>
<evidence type="ECO:0000313" key="2">
    <source>
        <dbReference type="EMBL" id="CAI2371197.1"/>
    </source>
</evidence>
<dbReference type="AlphaFoldDB" id="A0AAD1UQI6"/>
<sequence length="294" mass="33355">MGSKEEVVTIAMFQSLEKKFKRMSAEIRSLKKEMDELKNEKKELKTSIQNEHPGEEVDQERKLRSIPKKSLRLHKNLKDIKTNFRISPKIDTESMMKAIIPEKAHVSCCDYVNDKKRGKMKKNGNYTAKEPSENHKSPSALKQKQAPSSTFKRTKTACNKSNSKVRSKRTRKNSPKNLNKTETSENKSISQKGNKEVCSKDVISVLTRKPLKPNFQNVKSRIDSHWGSGVPKLNQDSTMNSEENKELITPSGSTKSGISKTSNDSLFQRNCETSSSNGFQAQEMTENQPQEDTV</sequence>
<feature type="region of interest" description="Disordered" evidence="1">
    <location>
        <begin position="38"/>
        <end position="67"/>
    </location>
</feature>
<feature type="compositionally biased region" description="Polar residues" evidence="1">
    <location>
        <begin position="175"/>
        <end position="192"/>
    </location>
</feature>
<dbReference type="Gene3D" id="1.20.5.340">
    <property type="match status" value="1"/>
</dbReference>
<keyword evidence="3" id="KW-1185">Reference proteome</keyword>
<feature type="compositionally biased region" description="Basic residues" evidence="1">
    <location>
        <begin position="163"/>
        <end position="174"/>
    </location>
</feature>
<organism evidence="2 3">
    <name type="scientific">Euplotes crassus</name>
    <dbReference type="NCBI Taxonomy" id="5936"/>
    <lineage>
        <taxon>Eukaryota</taxon>
        <taxon>Sar</taxon>
        <taxon>Alveolata</taxon>
        <taxon>Ciliophora</taxon>
        <taxon>Intramacronucleata</taxon>
        <taxon>Spirotrichea</taxon>
        <taxon>Hypotrichia</taxon>
        <taxon>Euplotida</taxon>
        <taxon>Euplotidae</taxon>
        <taxon>Moneuplotes</taxon>
    </lineage>
</organism>
<proteinExistence type="predicted"/>
<evidence type="ECO:0000313" key="3">
    <source>
        <dbReference type="Proteomes" id="UP001295684"/>
    </source>
</evidence>
<feature type="region of interest" description="Disordered" evidence="1">
    <location>
        <begin position="220"/>
        <end position="294"/>
    </location>
</feature>
<accession>A0AAD1UQI6</accession>
<protein>
    <submittedName>
        <fullName evidence="2">Uncharacterized protein</fullName>
    </submittedName>
</protein>
<feature type="compositionally biased region" description="Polar residues" evidence="1">
    <location>
        <begin position="140"/>
        <end position="162"/>
    </location>
</feature>
<feature type="compositionally biased region" description="Low complexity" evidence="1">
    <location>
        <begin position="248"/>
        <end position="262"/>
    </location>
</feature>
<gene>
    <name evidence="2" type="ORF">ECRASSUSDP1_LOCUS12517</name>
</gene>
<dbReference type="EMBL" id="CAMPGE010012429">
    <property type="protein sequence ID" value="CAI2371197.1"/>
    <property type="molecule type" value="Genomic_DNA"/>
</dbReference>
<name>A0AAD1UQI6_EUPCR</name>
<dbReference type="Proteomes" id="UP001295684">
    <property type="component" value="Unassembled WGS sequence"/>
</dbReference>
<reference evidence="2" key="1">
    <citation type="submission" date="2023-07" db="EMBL/GenBank/DDBJ databases">
        <authorList>
            <consortium name="AG Swart"/>
            <person name="Singh M."/>
            <person name="Singh A."/>
            <person name="Seah K."/>
            <person name="Emmerich C."/>
        </authorList>
    </citation>
    <scope>NUCLEOTIDE SEQUENCE</scope>
    <source>
        <strain evidence="2">DP1</strain>
    </source>
</reference>
<feature type="compositionally biased region" description="Basic and acidic residues" evidence="1">
    <location>
        <begin position="52"/>
        <end position="63"/>
    </location>
</feature>
<evidence type="ECO:0000256" key="1">
    <source>
        <dbReference type="SAM" id="MobiDB-lite"/>
    </source>
</evidence>
<feature type="region of interest" description="Disordered" evidence="1">
    <location>
        <begin position="117"/>
        <end position="198"/>
    </location>
</feature>
<comment type="caution">
    <text evidence="2">The sequence shown here is derived from an EMBL/GenBank/DDBJ whole genome shotgun (WGS) entry which is preliminary data.</text>
</comment>